<protein>
    <submittedName>
        <fullName evidence="4">Uncharacterized protein</fullName>
    </submittedName>
</protein>
<dbReference type="Proteomes" id="UP000266234">
    <property type="component" value="Unassembled WGS sequence"/>
</dbReference>
<feature type="signal peptide" evidence="3">
    <location>
        <begin position="1"/>
        <end position="19"/>
    </location>
</feature>
<evidence type="ECO:0000256" key="1">
    <source>
        <dbReference type="SAM" id="MobiDB-lite"/>
    </source>
</evidence>
<keyword evidence="3" id="KW-0732">Signal</keyword>
<dbReference type="OrthoDB" id="5239590at2759"/>
<dbReference type="EMBL" id="PXOG01000075">
    <property type="protein sequence ID" value="RGP78165.1"/>
    <property type="molecule type" value="Genomic_DNA"/>
</dbReference>
<evidence type="ECO:0000313" key="5">
    <source>
        <dbReference type="Proteomes" id="UP000266234"/>
    </source>
</evidence>
<gene>
    <name evidence="4" type="ORF">FLONG3_3734</name>
</gene>
<feature type="chain" id="PRO_5017192613" evidence="3">
    <location>
        <begin position="20"/>
        <end position="456"/>
    </location>
</feature>
<sequence length="456" mass="49807">MRGLTLITTGLSLLCPATAILVAENSPCGTVCGNVLDSTTSDDVVCHEGDYDSGSGIVFQQCLTCEQNSDYSTKNNQTDQHYFLYNLRYATSYCLFGIPDNKDTINTPCLTSKACGPFRDSIVYNNLTTNVDGYDYCDTWPVHDTADFVGCTECLQAGDNHFISNFITVLQAGCEQKPAPGMLVSTDGTIFSRENVNITAPSPIASLDPDWLDQGPIALGAKVGIAAGGVVLILFILGFCIIWRGRRRRRAFLSQLETKQANSWPTPLMIPRETRETRDTPLSQKPLRTWDESPVSVRSEQLFPPHHVSPYASQYSSPVSATELKLANWPVMAPNQQMTAAMHNQAPFPPMFPSMYQPDPSSSQIGVALGGDDSSVNSGNSKGKGHHTEEYEMTPVDNPNAGIGIYQPDPYRTGESSTSVPQAGYFPEGISSTNQAYGYPNPGYGYREDHYRGRSP</sequence>
<organism evidence="4 5">
    <name type="scientific">Fusarium longipes</name>
    <dbReference type="NCBI Taxonomy" id="694270"/>
    <lineage>
        <taxon>Eukaryota</taxon>
        <taxon>Fungi</taxon>
        <taxon>Dikarya</taxon>
        <taxon>Ascomycota</taxon>
        <taxon>Pezizomycotina</taxon>
        <taxon>Sordariomycetes</taxon>
        <taxon>Hypocreomycetidae</taxon>
        <taxon>Hypocreales</taxon>
        <taxon>Nectriaceae</taxon>
        <taxon>Fusarium</taxon>
    </lineage>
</organism>
<feature type="compositionally biased region" description="Low complexity" evidence="1">
    <location>
        <begin position="370"/>
        <end position="381"/>
    </location>
</feature>
<accession>A0A395T1R5</accession>
<evidence type="ECO:0000313" key="4">
    <source>
        <dbReference type="EMBL" id="RGP78165.1"/>
    </source>
</evidence>
<dbReference type="AlphaFoldDB" id="A0A395T1R5"/>
<evidence type="ECO:0000256" key="3">
    <source>
        <dbReference type="SAM" id="SignalP"/>
    </source>
</evidence>
<comment type="caution">
    <text evidence="4">The sequence shown here is derived from an EMBL/GenBank/DDBJ whole genome shotgun (WGS) entry which is preliminary data.</text>
</comment>
<feature type="compositionally biased region" description="Basic and acidic residues" evidence="1">
    <location>
        <begin position="446"/>
        <end position="456"/>
    </location>
</feature>
<feature type="transmembrane region" description="Helical" evidence="2">
    <location>
        <begin position="223"/>
        <end position="243"/>
    </location>
</feature>
<keyword evidence="2" id="KW-0472">Membrane</keyword>
<name>A0A395T1R5_9HYPO</name>
<feature type="region of interest" description="Disordered" evidence="1">
    <location>
        <begin position="359"/>
        <end position="456"/>
    </location>
</feature>
<proteinExistence type="predicted"/>
<reference evidence="4 5" key="1">
    <citation type="journal article" date="2018" name="PLoS Pathog.">
        <title>Evolution of structural diversity of trichothecenes, a family of toxins produced by plant pathogenic and entomopathogenic fungi.</title>
        <authorList>
            <person name="Proctor R.H."/>
            <person name="McCormick S.P."/>
            <person name="Kim H.S."/>
            <person name="Cardoza R.E."/>
            <person name="Stanley A.M."/>
            <person name="Lindo L."/>
            <person name="Kelly A."/>
            <person name="Brown D.W."/>
            <person name="Lee T."/>
            <person name="Vaughan M.M."/>
            <person name="Alexander N.J."/>
            <person name="Busman M."/>
            <person name="Gutierrez S."/>
        </authorList>
    </citation>
    <scope>NUCLEOTIDE SEQUENCE [LARGE SCALE GENOMIC DNA]</scope>
    <source>
        <strain evidence="4 5">NRRL 20695</strain>
    </source>
</reference>
<evidence type="ECO:0000256" key="2">
    <source>
        <dbReference type="SAM" id="Phobius"/>
    </source>
</evidence>
<keyword evidence="2" id="KW-0812">Transmembrane</keyword>
<keyword evidence="2" id="KW-1133">Transmembrane helix</keyword>
<keyword evidence="5" id="KW-1185">Reference proteome</keyword>